<proteinExistence type="predicted"/>
<dbReference type="Proteomes" id="UP000468766">
    <property type="component" value="Unassembled WGS sequence"/>
</dbReference>
<protein>
    <submittedName>
        <fullName evidence="1">Uncharacterized protein</fullName>
    </submittedName>
</protein>
<dbReference type="EMBL" id="WBXO01000018">
    <property type="protein sequence ID" value="KAB2950947.1"/>
    <property type="molecule type" value="Genomic_DNA"/>
</dbReference>
<accession>A0A6I0EX16</accession>
<comment type="caution">
    <text evidence="1">The sequence shown here is derived from an EMBL/GenBank/DDBJ whole genome shotgun (WGS) entry which is preliminary data.</text>
</comment>
<organism evidence="1 2">
    <name type="scientific">Heliorestis acidaminivorans</name>
    <dbReference type="NCBI Taxonomy" id="553427"/>
    <lineage>
        <taxon>Bacteria</taxon>
        <taxon>Bacillati</taxon>
        <taxon>Bacillota</taxon>
        <taxon>Clostridia</taxon>
        <taxon>Eubacteriales</taxon>
        <taxon>Heliobacteriaceae</taxon>
        <taxon>Heliorestis</taxon>
    </lineage>
</organism>
<sequence length="85" mass="10096">MRNVEAERQRHQSILKLLLELASCVVVTDNVELREVTVIIKVYLELVKAPEYKDIKDVNRYCHPWRSRVKRMLTANGHPWPRLTE</sequence>
<dbReference type="AlphaFoldDB" id="A0A6I0EX16"/>
<dbReference type="RefSeq" id="WP_151621787.1">
    <property type="nucleotide sequence ID" value="NZ_WBXO01000018.1"/>
</dbReference>
<reference evidence="1 2" key="1">
    <citation type="submission" date="2019-10" db="EMBL/GenBank/DDBJ databases">
        <title>Whole-genome sequence of the extremophile Heliorestis acidaminivorans DSM 24790.</title>
        <authorList>
            <person name="Kyndt J.A."/>
            <person name="Meyer T.E."/>
        </authorList>
    </citation>
    <scope>NUCLEOTIDE SEQUENCE [LARGE SCALE GENOMIC DNA]</scope>
    <source>
        <strain evidence="1 2">DSM 24790</strain>
    </source>
</reference>
<evidence type="ECO:0000313" key="2">
    <source>
        <dbReference type="Proteomes" id="UP000468766"/>
    </source>
</evidence>
<gene>
    <name evidence="1" type="ORF">F9B85_13745</name>
</gene>
<evidence type="ECO:0000313" key="1">
    <source>
        <dbReference type="EMBL" id="KAB2950947.1"/>
    </source>
</evidence>
<keyword evidence="2" id="KW-1185">Reference proteome</keyword>
<name>A0A6I0EX16_9FIRM</name>